<reference evidence="3 4" key="1">
    <citation type="journal article" date="2018" name="Environ. Microbiol.">
        <title>Novel energy conservation strategies and behaviour of Pelotomaculum schinkii driving syntrophic propionate catabolism.</title>
        <authorList>
            <person name="Hidalgo-Ahumada C.A.P."/>
            <person name="Nobu M.K."/>
            <person name="Narihiro T."/>
            <person name="Tamaki H."/>
            <person name="Liu W.T."/>
            <person name="Kamagata Y."/>
            <person name="Stams A.J.M."/>
            <person name="Imachi H."/>
            <person name="Sousa D.Z."/>
        </authorList>
    </citation>
    <scope>NUCLEOTIDE SEQUENCE [LARGE SCALE GENOMIC DNA]</scope>
    <source>
        <strain evidence="3 4">MGP</strain>
    </source>
</reference>
<sequence length="82" mass="9410">MNKKYFFVDSILIGLLAASGISGFLLWTLIPRRTTLRRFMKDSHIWSGIGLTILASYHLILHWDWYAKMTKKIIAGGSVKIQ</sequence>
<proteinExistence type="predicted"/>
<name>A0A4Y7RU71_9FIRM</name>
<gene>
    <name evidence="3" type="ORF">Pmgp_01038</name>
</gene>
<dbReference type="OrthoDB" id="1797912at2"/>
<dbReference type="EMBL" id="QFFZ01000007">
    <property type="protein sequence ID" value="TEB12421.1"/>
    <property type="molecule type" value="Genomic_DNA"/>
</dbReference>
<dbReference type="Pfam" id="PF14358">
    <property type="entry name" value="DUF4405"/>
    <property type="match status" value="1"/>
</dbReference>
<organism evidence="3 4">
    <name type="scientific">Pelotomaculum propionicicum</name>
    <dbReference type="NCBI Taxonomy" id="258475"/>
    <lineage>
        <taxon>Bacteria</taxon>
        <taxon>Bacillati</taxon>
        <taxon>Bacillota</taxon>
        <taxon>Clostridia</taxon>
        <taxon>Eubacteriales</taxon>
        <taxon>Desulfotomaculaceae</taxon>
        <taxon>Pelotomaculum</taxon>
    </lineage>
</organism>
<evidence type="ECO:0000313" key="3">
    <source>
        <dbReference type="EMBL" id="TEB12421.1"/>
    </source>
</evidence>
<accession>A0A4Y7RU71</accession>
<dbReference type="Proteomes" id="UP000297597">
    <property type="component" value="Unassembled WGS sequence"/>
</dbReference>
<dbReference type="InterPro" id="IPR025517">
    <property type="entry name" value="DUF4405"/>
</dbReference>
<evidence type="ECO:0000313" key="4">
    <source>
        <dbReference type="Proteomes" id="UP000297597"/>
    </source>
</evidence>
<dbReference type="AlphaFoldDB" id="A0A4Y7RU71"/>
<keyword evidence="4" id="KW-1185">Reference proteome</keyword>
<feature type="domain" description="Flavinylation-associated cytochrome" evidence="2">
    <location>
        <begin position="7"/>
        <end position="63"/>
    </location>
</feature>
<feature type="transmembrane region" description="Helical" evidence="1">
    <location>
        <begin position="7"/>
        <end position="30"/>
    </location>
</feature>
<comment type="caution">
    <text evidence="3">The sequence shown here is derived from an EMBL/GenBank/DDBJ whole genome shotgun (WGS) entry which is preliminary data.</text>
</comment>
<feature type="transmembrane region" description="Helical" evidence="1">
    <location>
        <begin position="45"/>
        <end position="63"/>
    </location>
</feature>
<keyword evidence="1" id="KW-0812">Transmembrane</keyword>
<keyword evidence="1" id="KW-0472">Membrane</keyword>
<keyword evidence="1" id="KW-1133">Transmembrane helix</keyword>
<dbReference type="RefSeq" id="WP_134212912.1">
    <property type="nucleotide sequence ID" value="NZ_QFFZ01000007.1"/>
</dbReference>
<evidence type="ECO:0000256" key="1">
    <source>
        <dbReference type="SAM" id="Phobius"/>
    </source>
</evidence>
<evidence type="ECO:0000259" key="2">
    <source>
        <dbReference type="Pfam" id="PF14358"/>
    </source>
</evidence>
<protein>
    <recommendedName>
        <fullName evidence="2">Flavinylation-associated cytochrome domain-containing protein</fullName>
    </recommendedName>
</protein>